<dbReference type="AlphaFoldDB" id="A0AAU8NCA8"/>
<dbReference type="RefSeq" id="WP_342552691.1">
    <property type="nucleotide sequence ID" value="NZ_CP159992.1"/>
</dbReference>
<dbReference type="InterPro" id="IPR020476">
    <property type="entry name" value="Nudix_hydrolase"/>
</dbReference>
<dbReference type="PRINTS" id="PR00502">
    <property type="entry name" value="NUDIXFAMILY"/>
</dbReference>
<evidence type="ECO:0000256" key="2">
    <source>
        <dbReference type="ARBA" id="ARBA00022801"/>
    </source>
</evidence>
<sequence>MREQQSIVFVVSVSILHKNRMLIIKENKASVRNRWNFPSGRVEYGEDILDAARRETREETGYEVRLTAATGVYNFRSSTGQQVVLFHFIGEIIGGSLQPDASEIADAKWVTPEELLSPNVLELRDREVMLQIVDNVIFKKEYPLALYQRQI</sequence>
<evidence type="ECO:0000313" key="5">
    <source>
        <dbReference type="EMBL" id="XCP95550.1"/>
    </source>
</evidence>
<dbReference type="Pfam" id="PF00293">
    <property type="entry name" value="NUDIX"/>
    <property type="match status" value="1"/>
</dbReference>
<evidence type="ECO:0000259" key="4">
    <source>
        <dbReference type="PROSITE" id="PS51462"/>
    </source>
</evidence>
<dbReference type="PANTHER" id="PTHR43046">
    <property type="entry name" value="GDP-MANNOSE MANNOSYL HYDROLASE"/>
    <property type="match status" value="1"/>
</dbReference>
<accession>A0AAU8NCA8</accession>
<dbReference type="CDD" id="cd02883">
    <property type="entry name" value="NUDIX_Hydrolase"/>
    <property type="match status" value="1"/>
</dbReference>
<keyword evidence="2 3" id="KW-0378">Hydrolase</keyword>
<dbReference type="PANTHER" id="PTHR43046:SF14">
    <property type="entry name" value="MUTT_NUDIX FAMILY PROTEIN"/>
    <property type="match status" value="1"/>
</dbReference>
<name>A0AAU8NCA8_9BACL</name>
<dbReference type="PROSITE" id="PS51462">
    <property type="entry name" value="NUDIX"/>
    <property type="match status" value="1"/>
</dbReference>
<evidence type="ECO:0000256" key="1">
    <source>
        <dbReference type="ARBA" id="ARBA00001946"/>
    </source>
</evidence>
<protein>
    <submittedName>
        <fullName evidence="5">NUDIX domain-containing protein</fullName>
    </submittedName>
</protein>
<dbReference type="GO" id="GO:0016787">
    <property type="term" value="F:hydrolase activity"/>
    <property type="evidence" value="ECO:0007669"/>
    <property type="project" value="UniProtKB-KW"/>
</dbReference>
<dbReference type="InterPro" id="IPR020084">
    <property type="entry name" value="NUDIX_hydrolase_CS"/>
</dbReference>
<dbReference type="InterPro" id="IPR000086">
    <property type="entry name" value="NUDIX_hydrolase_dom"/>
</dbReference>
<dbReference type="PROSITE" id="PS00893">
    <property type="entry name" value="NUDIX_BOX"/>
    <property type="match status" value="1"/>
</dbReference>
<feature type="domain" description="Nudix hydrolase" evidence="4">
    <location>
        <begin position="6"/>
        <end position="134"/>
    </location>
</feature>
<dbReference type="SUPFAM" id="SSF55811">
    <property type="entry name" value="Nudix"/>
    <property type="match status" value="1"/>
</dbReference>
<proteinExistence type="inferred from homology"/>
<reference evidence="5" key="1">
    <citation type="submission" date="2024-05" db="EMBL/GenBank/DDBJ databases">
        <title>Draft genome assemblies of 36 bacteria isolated from hibernating arctic ground squirrels.</title>
        <authorList>
            <person name="McKee H."/>
            <person name="Mullen L."/>
            <person name="Drown D.M."/>
            <person name="Duddleston K.N."/>
        </authorList>
    </citation>
    <scope>NUCLEOTIDE SEQUENCE</scope>
    <source>
        <strain evidence="5">AN1007</strain>
    </source>
</reference>
<dbReference type="Gene3D" id="3.90.79.10">
    <property type="entry name" value="Nucleoside Triphosphate Pyrophosphohydrolase"/>
    <property type="match status" value="1"/>
</dbReference>
<organism evidence="5">
    <name type="scientific">Paenibacillus sp. AN1007</name>
    <dbReference type="NCBI Taxonomy" id="3151385"/>
    <lineage>
        <taxon>Bacteria</taxon>
        <taxon>Bacillati</taxon>
        <taxon>Bacillota</taxon>
        <taxon>Bacilli</taxon>
        <taxon>Bacillales</taxon>
        <taxon>Paenibacillaceae</taxon>
        <taxon>Paenibacillus</taxon>
    </lineage>
</organism>
<dbReference type="InterPro" id="IPR015797">
    <property type="entry name" value="NUDIX_hydrolase-like_dom_sf"/>
</dbReference>
<comment type="cofactor">
    <cofactor evidence="1">
        <name>Mg(2+)</name>
        <dbReference type="ChEBI" id="CHEBI:18420"/>
    </cofactor>
</comment>
<comment type="similarity">
    <text evidence="3">Belongs to the Nudix hydrolase family.</text>
</comment>
<dbReference type="EMBL" id="CP159992">
    <property type="protein sequence ID" value="XCP95550.1"/>
    <property type="molecule type" value="Genomic_DNA"/>
</dbReference>
<evidence type="ECO:0000256" key="3">
    <source>
        <dbReference type="RuleBase" id="RU003476"/>
    </source>
</evidence>
<gene>
    <name evidence="5" type="ORF">ABXS70_02105</name>
</gene>